<organism evidence="3 4">
    <name type="scientific">Cladorrhinum samala</name>
    <dbReference type="NCBI Taxonomy" id="585594"/>
    <lineage>
        <taxon>Eukaryota</taxon>
        <taxon>Fungi</taxon>
        <taxon>Dikarya</taxon>
        <taxon>Ascomycota</taxon>
        <taxon>Pezizomycotina</taxon>
        <taxon>Sordariomycetes</taxon>
        <taxon>Sordariomycetidae</taxon>
        <taxon>Sordariales</taxon>
        <taxon>Podosporaceae</taxon>
        <taxon>Cladorrhinum</taxon>
    </lineage>
</organism>
<dbReference type="Proteomes" id="UP001321749">
    <property type="component" value="Unassembled WGS sequence"/>
</dbReference>
<comment type="caution">
    <text evidence="3">The sequence shown here is derived from an EMBL/GenBank/DDBJ whole genome shotgun (WGS) entry which is preliminary data.</text>
</comment>
<reference evidence="3" key="2">
    <citation type="submission" date="2023-06" db="EMBL/GenBank/DDBJ databases">
        <authorList>
            <consortium name="Lawrence Berkeley National Laboratory"/>
            <person name="Mondo S.J."/>
            <person name="Hensen N."/>
            <person name="Bonometti L."/>
            <person name="Westerberg I."/>
            <person name="Brannstrom I.O."/>
            <person name="Guillou S."/>
            <person name="Cros-Aarteil S."/>
            <person name="Calhoun S."/>
            <person name="Haridas S."/>
            <person name="Kuo A."/>
            <person name="Pangilinan J."/>
            <person name="Riley R."/>
            <person name="Labutti K."/>
            <person name="Andreopoulos B."/>
            <person name="Lipzen A."/>
            <person name="Chen C."/>
            <person name="Yanf M."/>
            <person name="Daum C."/>
            <person name="Ng V."/>
            <person name="Clum A."/>
            <person name="Steindorff A."/>
            <person name="Ohm R."/>
            <person name="Martin F."/>
            <person name="Silar P."/>
            <person name="Natvig D."/>
            <person name="Lalanne C."/>
            <person name="Gautier V."/>
            <person name="Ament-Velasquez S.L."/>
            <person name="Kruys A."/>
            <person name="Hutchinson M.I."/>
            <person name="Powell A.J."/>
            <person name="Barry K."/>
            <person name="Miller A.N."/>
            <person name="Grigoriev I.V."/>
            <person name="Debuchy R."/>
            <person name="Gladieux P."/>
            <person name="Thoren M.H."/>
            <person name="Johannesson H."/>
        </authorList>
    </citation>
    <scope>NUCLEOTIDE SEQUENCE</scope>
    <source>
        <strain evidence="3">PSN324</strain>
    </source>
</reference>
<proteinExistence type="predicted"/>
<name>A0AAV9HXE7_9PEZI</name>
<evidence type="ECO:0000256" key="1">
    <source>
        <dbReference type="ARBA" id="ARBA00022741"/>
    </source>
</evidence>
<dbReference type="AlphaFoldDB" id="A0AAV9HXE7"/>
<keyword evidence="1" id="KW-0547">Nucleotide-binding</keyword>
<sequence length="610" mass="68147">MTEHSLCFGIDFGTTYSGVSWAWSGKPGQIHAVTKWPSRSHQNSDLEKTPTAFAISYSADGDEVVTWGYDIPEGAQPFRLFKLFLVEQDQLPEHLKTWGELNEARERLKSAKLDPVDAVAKYLKALWVHAIKQIRNTLGPTDAYRYHISLTVPAIWRDAARQKMRDAAGKAGLLERREAGSTTLTLISEPEAGAISTLFSMEGRPDIAQGDSILIVDAGGGTVDLISYTVDCLDPFTLSECVEGSGGLCGAVFLDRSFKLFLRKRLTASVWDNIPPQKLTNFLNREWERGIKQEFDGTEERSYIIDLPSSCRAVIEDCELELEHGHLVDIFGHVVEDIEPLVWKQLEAVNSRMGSPAKYVILVGGFGRSGYLATSLRHLVGPRKTRVLQGTGSTPWTAICRGAVLYGLMTKGGLESTVQISSRISRAHYGIRVNEHYIKGVHKEEDKYWDSYDGCYRAMRQMDWYVLRGDKISTLKPVVRKYCQKYDCSRLRLTKQPEFELTLYTSTEEPAPSRFLGSTSIQELCSLKSTYPVAFEDLSIQKSSTGMESFQRIHYQIKVTADGSAANFEVYQDSEDGIPLSDAKLLSTKWVEVDCDSDLGGRLAGLQLKG</sequence>
<dbReference type="GO" id="GO:0140662">
    <property type="term" value="F:ATP-dependent protein folding chaperone"/>
    <property type="evidence" value="ECO:0007669"/>
    <property type="project" value="InterPro"/>
</dbReference>
<dbReference type="GO" id="GO:0005524">
    <property type="term" value="F:ATP binding"/>
    <property type="evidence" value="ECO:0007669"/>
    <property type="project" value="UniProtKB-KW"/>
</dbReference>
<dbReference type="InterPro" id="IPR013126">
    <property type="entry name" value="Hsp_70_fam"/>
</dbReference>
<dbReference type="Pfam" id="PF00012">
    <property type="entry name" value="HSP70"/>
    <property type="match status" value="1"/>
</dbReference>
<accession>A0AAV9HXE7</accession>
<dbReference type="InterPro" id="IPR043129">
    <property type="entry name" value="ATPase_NBD"/>
</dbReference>
<keyword evidence="2" id="KW-0067">ATP-binding</keyword>
<evidence type="ECO:0000313" key="4">
    <source>
        <dbReference type="Proteomes" id="UP001321749"/>
    </source>
</evidence>
<reference evidence="3" key="1">
    <citation type="journal article" date="2023" name="Mol. Phylogenet. Evol.">
        <title>Genome-scale phylogeny and comparative genomics of the fungal order Sordariales.</title>
        <authorList>
            <person name="Hensen N."/>
            <person name="Bonometti L."/>
            <person name="Westerberg I."/>
            <person name="Brannstrom I.O."/>
            <person name="Guillou S."/>
            <person name="Cros-Aarteil S."/>
            <person name="Calhoun S."/>
            <person name="Haridas S."/>
            <person name="Kuo A."/>
            <person name="Mondo S."/>
            <person name="Pangilinan J."/>
            <person name="Riley R."/>
            <person name="LaButti K."/>
            <person name="Andreopoulos B."/>
            <person name="Lipzen A."/>
            <person name="Chen C."/>
            <person name="Yan M."/>
            <person name="Daum C."/>
            <person name="Ng V."/>
            <person name="Clum A."/>
            <person name="Steindorff A."/>
            <person name="Ohm R.A."/>
            <person name="Martin F."/>
            <person name="Silar P."/>
            <person name="Natvig D.O."/>
            <person name="Lalanne C."/>
            <person name="Gautier V."/>
            <person name="Ament-Velasquez S.L."/>
            <person name="Kruys A."/>
            <person name="Hutchinson M.I."/>
            <person name="Powell A.J."/>
            <person name="Barry K."/>
            <person name="Miller A.N."/>
            <person name="Grigoriev I.V."/>
            <person name="Debuchy R."/>
            <person name="Gladieux P."/>
            <person name="Hiltunen Thoren M."/>
            <person name="Johannesson H."/>
        </authorList>
    </citation>
    <scope>NUCLEOTIDE SEQUENCE</scope>
    <source>
        <strain evidence="3">PSN324</strain>
    </source>
</reference>
<dbReference type="PANTHER" id="PTHR14187:SF5">
    <property type="entry name" value="HEAT SHOCK 70 KDA PROTEIN 12A"/>
    <property type="match status" value="1"/>
</dbReference>
<dbReference type="PRINTS" id="PR00301">
    <property type="entry name" value="HEATSHOCK70"/>
</dbReference>
<dbReference type="CDD" id="cd10170">
    <property type="entry name" value="ASKHA_NBD_HSP70"/>
    <property type="match status" value="1"/>
</dbReference>
<gene>
    <name evidence="3" type="ORF">QBC42DRAFT_261653</name>
</gene>
<protein>
    <submittedName>
        <fullName evidence="3">Uncharacterized protein</fullName>
    </submittedName>
</protein>
<dbReference type="PANTHER" id="PTHR14187">
    <property type="entry name" value="ALPHA KINASE/ELONGATION FACTOR 2 KINASE"/>
    <property type="match status" value="1"/>
</dbReference>
<evidence type="ECO:0000256" key="2">
    <source>
        <dbReference type="ARBA" id="ARBA00022840"/>
    </source>
</evidence>
<dbReference type="Gene3D" id="3.30.420.40">
    <property type="match status" value="1"/>
</dbReference>
<evidence type="ECO:0000313" key="3">
    <source>
        <dbReference type="EMBL" id="KAK4465372.1"/>
    </source>
</evidence>
<dbReference type="EMBL" id="MU864940">
    <property type="protein sequence ID" value="KAK4465372.1"/>
    <property type="molecule type" value="Genomic_DNA"/>
</dbReference>
<dbReference type="SUPFAM" id="SSF53067">
    <property type="entry name" value="Actin-like ATPase domain"/>
    <property type="match status" value="2"/>
</dbReference>
<keyword evidence="4" id="KW-1185">Reference proteome</keyword>